<evidence type="ECO:0000256" key="3">
    <source>
        <dbReference type="ARBA" id="ARBA00022989"/>
    </source>
</evidence>
<dbReference type="AlphaFoldDB" id="A0A2G5T9H5"/>
<feature type="transmembrane region" description="Helical" evidence="5">
    <location>
        <begin position="268"/>
        <end position="291"/>
    </location>
</feature>
<evidence type="ECO:0000256" key="4">
    <source>
        <dbReference type="ARBA" id="ARBA00023136"/>
    </source>
</evidence>
<organism evidence="7 8">
    <name type="scientific">Caenorhabditis nigoni</name>
    <dbReference type="NCBI Taxonomy" id="1611254"/>
    <lineage>
        <taxon>Eukaryota</taxon>
        <taxon>Metazoa</taxon>
        <taxon>Ecdysozoa</taxon>
        <taxon>Nematoda</taxon>
        <taxon>Chromadorea</taxon>
        <taxon>Rhabditida</taxon>
        <taxon>Rhabditina</taxon>
        <taxon>Rhabditomorpha</taxon>
        <taxon>Rhabditoidea</taxon>
        <taxon>Rhabditidae</taxon>
        <taxon>Peloderinae</taxon>
        <taxon>Caenorhabditis</taxon>
    </lineage>
</organism>
<proteinExistence type="predicted"/>
<dbReference type="Pfam" id="PF10324">
    <property type="entry name" value="7TM_GPCR_Srw"/>
    <property type="match status" value="2"/>
</dbReference>
<evidence type="ECO:0000259" key="6">
    <source>
        <dbReference type="PROSITE" id="PS50262"/>
    </source>
</evidence>
<dbReference type="OrthoDB" id="5865957at2759"/>
<keyword evidence="8" id="KW-1185">Reference proteome</keyword>
<name>A0A2G5T9H5_9PELO</name>
<reference evidence="8" key="1">
    <citation type="submission" date="2017-10" db="EMBL/GenBank/DDBJ databases">
        <title>Rapid genome shrinkage in a self-fertile nematode reveals novel sperm competition proteins.</title>
        <authorList>
            <person name="Yin D."/>
            <person name="Schwarz E.M."/>
            <person name="Thomas C.G."/>
            <person name="Felde R.L."/>
            <person name="Korf I.F."/>
            <person name="Cutter A.D."/>
            <person name="Schartner C.M."/>
            <person name="Ralston E.J."/>
            <person name="Meyer B.J."/>
            <person name="Haag E.S."/>
        </authorList>
    </citation>
    <scope>NUCLEOTIDE SEQUENCE [LARGE SCALE GENOMIC DNA]</scope>
    <source>
        <strain evidence="8">JU1422</strain>
    </source>
</reference>
<dbReference type="InterPro" id="IPR019427">
    <property type="entry name" value="7TM_GPCR_serpentine_rcpt_Srw"/>
</dbReference>
<accession>A0A2G5T9H5</accession>
<evidence type="ECO:0000313" key="7">
    <source>
        <dbReference type="EMBL" id="PIC23741.1"/>
    </source>
</evidence>
<keyword evidence="2 5" id="KW-0812">Transmembrane</keyword>
<feature type="transmembrane region" description="Helical" evidence="5">
    <location>
        <begin position="20"/>
        <end position="43"/>
    </location>
</feature>
<keyword evidence="4 5" id="KW-0472">Membrane</keyword>
<dbReference type="Gene3D" id="1.20.1070.10">
    <property type="entry name" value="Rhodopsin 7-helix transmembrane proteins"/>
    <property type="match status" value="3"/>
</dbReference>
<gene>
    <name evidence="7" type="primary">Cnig_chr_V.g17332</name>
    <name evidence="7" type="ORF">B9Z55_017332</name>
</gene>
<feature type="transmembrane region" description="Helical" evidence="5">
    <location>
        <begin position="352"/>
        <end position="373"/>
    </location>
</feature>
<feature type="transmembrane region" description="Helical" evidence="5">
    <location>
        <begin position="141"/>
        <end position="163"/>
    </location>
</feature>
<evidence type="ECO:0000256" key="5">
    <source>
        <dbReference type="SAM" id="Phobius"/>
    </source>
</evidence>
<keyword evidence="3 5" id="KW-1133">Transmembrane helix</keyword>
<dbReference type="STRING" id="1611254.A0A2G5T9H5"/>
<dbReference type="SUPFAM" id="SSF81321">
    <property type="entry name" value="Family A G protein-coupled receptor-like"/>
    <property type="match status" value="2"/>
</dbReference>
<dbReference type="PANTHER" id="PTHR47088">
    <property type="entry name" value="SERPENTINE RECEPTOR, CLASS W"/>
    <property type="match status" value="1"/>
</dbReference>
<protein>
    <recommendedName>
        <fullName evidence="6">G-protein coupled receptors family 1 profile domain-containing protein</fullName>
    </recommendedName>
</protein>
<evidence type="ECO:0000256" key="2">
    <source>
        <dbReference type="ARBA" id="ARBA00022692"/>
    </source>
</evidence>
<dbReference type="Proteomes" id="UP000230233">
    <property type="component" value="Chromosome V"/>
</dbReference>
<feature type="transmembrane region" description="Helical" evidence="5">
    <location>
        <begin position="183"/>
        <end position="205"/>
    </location>
</feature>
<evidence type="ECO:0000256" key="1">
    <source>
        <dbReference type="ARBA" id="ARBA00004370"/>
    </source>
</evidence>
<evidence type="ECO:0000313" key="8">
    <source>
        <dbReference type="Proteomes" id="UP000230233"/>
    </source>
</evidence>
<feature type="transmembrane region" description="Helical" evidence="5">
    <location>
        <begin position="312"/>
        <end position="332"/>
    </location>
</feature>
<dbReference type="InterPro" id="IPR017452">
    <property type="entry name" value="GPCR_Rhodpsn_7TM"/>
</dbReference>
<feature type="domain" description="G-protein coupled receptors family 1 profile" evidence="6">
    <location>
        <begin position="34"/>
        <end position="374"/>
    </location>
</feature>
<dbReference type="PROSITE" id="PS50262">
    <property type="entry name" value="G_PROTEIN_RECEP_F1_2"/>
    <property type="match status" value="1"/>
</dbReference>
<dbReference type="PANTHER" id="PTHR47088:SF1">
    <property type="entry name" value="G-PROTEIN COUPLED RECEPTORS FAMILY 1 PROFILE DOMAIN-CONTAINING PROTEIN-RELATED"/>
    <property type="match status" value="1"/>
</dbReference>
<dbReference type="EMBL" id="PDUG01000005">
    <property type="protein sequence ID" value="PIC23741.1"/>
    <property type="molecule type" value="Genomic_DNA"/>
</dbReference>
<dbReference type="GO" id="GO:0016020">
    <property type="term" value="C:membrane"/>
    <property type="evidence" value="ECO:0007669"/>
    <property type="project" value="UniProtKB-SubCell"/>
</dbReference>
<feature type="transmembrane region" description="Helical" evidence="5">
    <location>
        <begin position="92"/>
        <end position="120"/>
    </location>
</feature>
<dbReference type="GO" id="GO:0008528">
    <property type="term" value="F:G protein-coupled peptide receptor activity"/>
    <property type="evidence" value="ECO:0007669"/>
    <property type="project" value="InterPro"/>
</dbReference>
<comment type="caution">
    <text evidence="7">The sequence shown here is derived from an EMBL/GenBank/DDBJ whole genome shotgun (WGS) entry which is preliminary data.</text>
</comment>
<feature type="transmembrane region" description="Helical" evidence="5">
    <location>
        <begin position="217"/>
        <end position="242"/>
    </location>
</feature>
<sequence>MNKSLNEKLIDFINNIAENVFLVQFIISTIGLAMNVPHLLILLHNSMRTSSTNSIMIGIAICDLITLSQNVYERVQGYWFYGVLNSCMNQDNYWYMYSLLIGDFLLTVFERASFWLGLFLAFTRFVIMKMMTTTLEISKPLYGYLLILVLVGLSSAHSLYYYGRYNIVQWDTWEPEETHRTCRLILVMTILYVISSAPAGFSEYVTLFMTVQPDSVLGILVGYGSIFISALFCLNASLHGIINFTMSSKYRQTVRECLGLEKPQRGSMVFVTILVSVLYPILTILLIFVIRKSAKFTSRALNSRITEERHRTCRLILVMSIFYVIGSAPAGFLEYVGLFVTVEPNSILETLLGYGSIFISALFCLNASSHGIINFTMSSKYRKTVKMCLGMDKPQPQGNMASVTVTKTSSHS</sequence>
<comment type="subcellular location">
    <subcellularLocation>
        <location evidence="1">Membrane</location>
    </subcellularLocation>
</comment>